<gene>
    <name evidence="2" type="ORF">P153DRAFT_52007</name>
</gene>
<dbReference type="Pfam" id="PF06985">
    <property type="entry name" value="HET"/>
    <property type="match status" value="1"/>
</dbReference>
<dbReference type="Proteomes" id="UP000799771">
    <property type="component" value="Unassembled WGS sequence"/>
</dbReference>
<dbReference type="RefSeq" id="XP_033521976.1">
    <property type="nucleotide sequence ID" value="XM_033673252.1"/>
</dbReference>
<sequence>MLCKFCTELDFESPCSLSTDVDILLESANKGCEGCNVFLDAYKRFFENWSQHNNISPPLNALDFLAKVPLHTPVEVVQQSSCYVHISLPEPLIQYNPNMPPVTLLSRLCSVSGAESTRSITADGRSVKFPLSRIISPNSGDEACFNSAQEWFKQCIHQHGGSCTLPVDAALPSRLIHIPTASSELLRLCNTKDKRGQYVALSYCWGKGNTFHTTMSTLQDRLIGFSIDSLPKTLRDAVYIARRMGFEWIWVDALCILQGDIEDWNRESALMASVYGNAAFTISADLATDTDHGILGPRDILLSHRFGKQHDFCLQFDDTEFGKEIVPRTPLSTRGWAYQERLLSPRILHYFSREIVWECNTGRFSETHVKSDYHWMTGSVLDKAVYARGLNSVPVNCDNSEANARIEIWNQIAEDVAQRDFTVETDKLPGVSSLATAHAIPALGRYIAGTWEYNPFLSMLWSPGKPQPLSNRIHQAPSWSWAWVKGPLHWFKKNVFYLIKVEDEYHEWYTKFKPKLLSWHIVPQGSDPKGRVMEGGYLVMSGWCREVYVAENEEMMFYYSHRHGCVQMDHRGSDFVRKIFFDEDLVNASDSFDKKAAEKYLCVQISEPGWTLYGFCVHALVLQRVDGEEEAFTRVGIHHFHPKGHESGWERRLLKLY</sequence>
<keyword evidence="3" id="KW-1185">Reference proteome</keyword>
<accession>A0A6A6A9R7</accession>
<protein>
    <submittedName>
        <fullName evidence="2">HET-domain-containing protein</fullName>
    </submittedName>
</protein>
<dbReference type="GeneID" id="54413684"/>
<dbReference type="PANTHER" id="PTHR33112:SF16">
    <property type="entry name" value="HETEROKARYON INCOMPATIBILITY DOMAIN-CONTAINING PROTEIN"/>
    <property type="match status" value="1"/>
</dbReference>
<evidence type="ECO:0000259" key="1">
    <source>
        <dbReference type="Pfam" id="PF06985"/>
    </source>
</evidence>
<name>A0A6A6A9R7_9PLEO</name>
<feature type="domain" description="Heterokaryon incompatibility" evidence="1">
    <location>
        <begin position="198"/>
        <end position="340"/>
    </location>
</feature>
<dbReference type="InterPro" id="IPR010730">
    <property type="entry name" value="HET"/>
</dbReference>
<dbReference type="PANTHER" id="PTHR33112">
    <property type="entry name" value="DOMAIN PROTEIN, PUTATIVE-RELATED"/>
    <property type="match status" value="1"/>
</dbReference>
<reference evidence="2" key="1">
    <citation type="journal article" date="2020" name="Stud. Mycol.">
        <title>101 Dothideomycetes genomes: a test case for predicting lifestyles and emergence of pathogens.</title>
        <authorList>
            <person name="Haridas S."/>
            <person name="Albert R."/>
            <person name="Binder M."/>
            <person name="Bloem J."/>
            <person name="Labutti K."/>
            <person name="Salamov A."/>
            <person name="Andreopoulos B."/>
            <person name="Baker S."/>
            <person name="Barry K."/>
            <person name="Bills G."/>
            <person name="Bluhm B."/>
            <person name="Cannon C."/>
            <person name="Castanera R."/>
            <person name="Culley D."/>
            <person name="Daum C."/>
            <person name="Ezra D."/>
            <person name="Gonzalez J."/>
            <person name="Henrissat B."/>
            <person name="Kuo A."/>
            <person name="Liang C."/>
            <person name="Lipzen A."/>
            <person name="Lutzoni F."/>
            <person name="Magnuson J."/>
            <person name="Mondo S."/>
            <person name="Nolan M."/>
            <person name="Ohm R."/>
            <person name="Pangilinan J."/>
            <person name="Park H.-J."/>
            <person name="Ramirez L."/>
            <person name="Alfaro M."/>
            <person name="Sun H."/>
            <person name="Tritt A."/>
            <person name="Yoshinaga Y."/>
            <person name="Zwiers L.-H."/>
            <person name="Turgeon B."/>
            <person name="Goodwin S."/>
            <person name="Spatafora J."/>
            <person name="Crous P."/>
            <person name="Grigoriev I."/>
        </authorList>
    </citation>
    <scope>NUCLEOTIDE SEQUENCE</scope>
    <source>
        <strain evidence="2">CBS 119687</strain>
    </source>
</reference>
<evidence type="ECO:0000313" key="3">
    <source>
        <dbReference type="Proteomes" id="UP000799771"/>
    </source>
</evidence>
<proteinExistence type="predicted"/>
<organism evidence="2 3">
    <name type="scientific">Dothidotthia symphoricarpi CBS 119687</name>
    <dbReference type="NCBI Taxonomy" id="1392245"/>
    <lineage>
        <taxon>Eukaryota</taxon>
        <taxon>Fungi</taxon>
        <taxon>Dikarya</taxon>
        <taxon>Ascomycota</taxon>
        <taxon>Pezizomycotina</taxon>
        <taxon>Dothideomycetes</taxon>
        <taxon>Pleosporomycetidae</taxon>
        <taxon>Pleosporales</taxon>
        <taxon>Dothidotthiaceae</taxon>
        <taxon>Dothidotthia</taxon>
    </lineage>
</organism>
<dbReference type="AlphaFoldDB" id="A0A6A6A9R7"/>
<dbReference type="EMBL" id="ML977510">
    <property type="protein sequence ID" value="KAF2127587.1"/>
    <property type="molecule type" value="Genomic_DNA"/>
</dbReference>
<dbReference type="OrthoDB" id="3486565at2759"/>
<evidence type="ECO:0000313" key="2">
    <source>
        <dbReference type="EMBL" id="KAF2127587.1"/>
    </source>
</evidence>